<organism evidence="1 2">
    <name type="scientific">Winogradskyella aurantia</name>
    <dbReference type="NCBI Taxonomy" id="1915063"/>
    <lineage>
        <taxon>Bacteria</taxon>
        <taxon>Pseudomonadati</taxon>
        <taxon>Bacteroidota</taxon>
        <taxon>Flavobacteriia</taxon>
        <taxon>Flavobacteriales</taxon>
        <taxon>Flavobacteriaceae</taxon>
        <taxon>Winogradskyella</taxon>
    </lineage>
</organism>
<dbReference type="AlphaFoldDB" id="A0A265UX82"/>
<evidence type="ECO:0000313" key="2">
    <source>
        <dbReference type="Proteomes" id="UP000216840"/>
    </source>
</evidence>
<dbReference type="PROSITE" id="PS51257">
    <property type="entry name" value="PROKAR_LIPOPROTEIN"/>
    <property type="match status" value="1"/>
</dbReference>
<gene>
    <name evidence="1" type="ORF">CA834_04710</name>
</gene>
<protein>
    <submittedName>
        <fullName evidence="1">Uncharacterized protein</fullName>
    </submittedName>
</protein>
<dbReference type="Proteomes" id="UP000216840">
    <property type="component" value="Unassembled WGS sequence"/>
</dbReference>
<accession>A0A265UX82</accession>
<reference evidence="1 2" key="1">
    <citation type="submission" date="2017-05" db="EMBL/GenBank/DDBJ databases">
        <title>The draft genome sequence of Idiomarina salinarum WNB302.</title>
        <authorList>
            <person name="Sun Y."/>
            <person name="Chen B."/>
            <person name="Du Z."/>
        </authorList>
    </citation>
    <scope>NUCLEOTIDE SEQUENCE [LARGE SCALE GENOMIC DNA]</scope>
    <source>
        <strain evidence="1 2">WNB302</strain>
    </source>
</reference>
<proteinExistence type="predicted"/>
<dbReference type="OrthoDB" id="1435237at2"/>
<keyword evidence="2" id="KW-1185">Reference proteome</keyword>
<comment type="caution">
    <text evidence="1">The sequence shown here is derived from an EMBL/GenBank/DDBJ whole genome shotgun (WGS) entry which is preliminary data.</text>
</comment>
<name>A0A265UX82_9FLAO</name>
<evidence type="ECO:0000313" key="1">
    <source>
        <dbReference type="EMBL" id="OZV69924.1"/>
    </source>
</evidence>
<dbReference type="RefSeq" id="WP_094967515.1">
    <property type="nucleotide sequence ID" value="NZ_NGJN01000002.1"/>
</dbReference>
<sequence>MKTLKFLPLLGCILLFGCNDFWECLIDRRPELENKTFPIGSTETYYYVDVSAEIKNEPRDNDYDYFFEFAEPLPEGLDFFVNYRTISIEGTPEVTGTYQIVLNLFVDGPFRDGFGEEDSELCEYNTSKTYTLIIE</sequence>
<dbReference type="EMBL" id="NGJN01000002">
    <property type="protein sequence ID" value="OZV69924.1"/>
    <property type="molecule type" value="Genomic_DNA"/>
</dbReference>